<dbReference type="NCBIfam" id="TIGR03141">
    <property type="entry name" value="cytochro_ccmD"/>
    <property type="match status" value="1"/>
</dbReference>
<dbReference type="EMBL" id="SPMY01000009">
    <property type="protein sequence ID" value="NMQ26857.1"/>
    <property type="molecule type" value="Genomic_DNA"/>
</dbReference>
<keyword evidence="7 12" id="KW-0997">Cell inner membrane</keyword>
<keyword evidence="15" id="KW-1185">Reference proteome</keyword>
<comment type="subcellular location">
    <subcellularLocation>
        <location evidence="2 12">Cell inner membrane</location>
        <topology evidence="2 12">Single-pass membrane protein</topology>
    </subcellularLocation>
</comment>
<organism evidence="14 15">
    <name type="scientific">Candidatus Accumulibacter phosphatis</name>
    <dbReference type="NCBI Taxonomy" id="327160"/>
    <lineage>
        <taxon>Bacteria</taxon>
        <taxon>Pseudomonadati</taxon>
        <taxon>Pseudomonadota</taxon>
        <taxon>Betaproteobacteria</taxon>
        <taxon>Candidatus Accumulibacter</taxon>
    </lineage>
</organism>
<feature type="transmembrane region" description="Helical" evidence="12">
    <location>
        <begin position="17"/>
        <end position="38"/>
    </location>
</feature>
<evidence type="ECO:0000256" key="9">
    <source>
        <dbReference type="ARBA" id="ARBA00022748"/>
    </source>
</evidence>
<keyword evidence="5 12" id="KW-0813">Transport</keyword>
<evidence type="ECO:0000256" key="12">
    <source>
        <dbReference type="RuleBase" id="RU363101"/>
    </source>
</evidence>
<evidence type="ECO:0000256" key="1">
    <source>
        <dbReference type="ARBA" id="ARBA00002442"/>
    </source>
</evidence>
<keyword evidence="8 12" id="KW-0812">Transmembrane</keyword>
<keyword evidence="6 12" id="KW-1003">Cell membrane</keyword>
<comment type="function">
    <text evidence="1 12">Required for the export of heme to the periplasm for the biogenesis of c-type cytochromes.</text>
</comment>
<evidence type="ECO:0000256" key="6">
    <source>
        <dbReference type="ARBA" id="ARBA00022475"/>
    </source>
</evidence>
<evidence type="ECO:0000256" key="3">
    <source>
        <dbReference type="ARBA" id="ARBA00008741"/>
    </source>
</evidence>
<protein>
    <recommendedName>
        <fullName evidence="4 12">Heme exporter protein D</fullName>
    </recommendedName>
</protein>
<evidence type="ECO:0000256" key="10">
    <source>
        <dbReference type="ARBA" id="ARBA00022989"/>
    </source>
</evidence>
<evidence type="ECO:0000313" key="14">
    <source>
        <dbReference type="EMBL" id="NMQ26857.1"/>
    </source>
</evidence>
<dbReference type="InterPro" id="IPR007078">
    <property type="entry name" value="Haem_export_protD_CcmD"/>
</dbReference>
<sequence>MHWNSFADFLAMGNHGLYVWGSVVVMALLMLAEPMLLVRGRKTLVARLKRQFRAERAEAENRASTQTSQRVATPHRSKA</sequence>
<dbReference type="InterPro" id="IPR052075">
    <property type="entry name" value="Heme_exporter_D"/>
</dbReference>
<name>A0ABX1TVL4_9PROT</name>
<accession>A0ABX1TVL4</accession>
<feature type="region of interest" description="Disordered" evidence="13">
    <location>
        <begin position="56"/>
        <end position="79"/>
    </location>
</feature>
<keyword evidence="10 12" id="KW-1133">Transmembrane helix</keyword>
<proteinExistence type="inferred from homology"/>
<evidence type="ECO:0000256" key="7">
    <source>
        <dbReference type="ARBA" id="ARBA00022519"/>
    </source>
</evidence>
<comment type="caution">
    <text evidence="14">The sequence shown here is derived from an EMBL/GenBank/DDBJ whole genome shotgun (WGS) entry which is preliminary data.</text>
</comment>
<evidence type="ECO:0000313" key="15">
    <source>
        <dbReference type="Proteomes" id="UP000749010"/>
    </source>
</evidence>
<dbReference type="Pfam" id="PF04995">
    <property type="entry name" value="CcmD"/>
    <property type="match status" value="1"/>
</dbReference>
<evidence type="ECO:0000256" key="8">
    <source>
        <dbReference type="ARBA" id="ARBA00022692"/>
    </source>
</evidence>
<comment type="similarity">
    <text evidence="3 12">Belongs to the CcmD/CycX/HelD family.</text>
</comment>
<evidence type="ECO:0000256" key="5">
    <source>
        <dbReference type="ARBA" id="ARBA00022448"/>
    </source>
</evidence>
<evidence type="ECO:0000256" key="2">
    <source>
        <dbReference type="ARBA" id="ARBA00004377"/>
    </source>
</evidence>
<dbReference type="Proteomes" id="UP000749010">
    <property type="component" value="Unassembled WGS sequence"/>
</dbReference>
<dbReference type="PANTHER" id="PTHR37531">
    <property type="entry name" value="HEME EXPORTER PROTEIN D"/>
    <property type="match status" value="1"/>
</dbReference>
<evidence type="ECO:0000256" key="13">
    <source>
        <dbReference type="SAM" id="MobiDB-lite"/>
    </source>
</evidence>
<keyword evidence="11 12" id="KW-0472">Membrane</keyword>
<dbReference type="PANTHER" id="PTHR37531:SF1">
    <property type="entry name" value="HEME EXPORTER PROTEIN D"/>
    <property type="match status" value="1"/>
</dbReference>
<gene>
    <name evidence="14" type="primary">ccmD</name>
    <name evidence="14" type="ORF">E4Q23_03270</name>
</gene>
<dbReference type="RefSeq" id="WP_169065307.1">
    <property type="nucleotide sequence ID" value="NZ_SPMY01000009.1"/>
</dbReference>
<reference evidence="14 15" key="1">
    <citation type="submission" date="2019-03" db="EMBL/GenBank/DDBJ databases">
        <title>Metabolic reconstructions from genomes of highly enriched 'Candidatus Accumulibacter' and 'Candidatus Competibacter' bioreactor populations.</title>
        <authorList>
            <person name="Annavajhala M.K."/>
            <person name="Welles L."/>
            <person name="Abbas B."/>
            <person name="Sorokin D."/>
            <person name="Park H."/>
            <person name="Van Loosdrecht M."/>
            <person name="Chandran K."/>
        </authorList>
    </citation>
    <scope>NUCLEOTIDE SEQUENCE [LARGE SCALE GENOMIC DNA]</scope>
    <source>
        <strain evidence="14 15">SBR_S</strain>
    </source>
</reference>
<evidence type="ECO:0000256" key="4">
    <source>
        <dbReference type="ARBA" id="ARBA00016461"/>
    </source>
</evidence>
<keyword evidence="9 12" id="KW-0201">Cytochrome c-type biogenesis</keyword>
<evidence type="ECO:0000256" key="11">
    <source>
        <dbReference type="ARBA" id="ARBA00023136"/>
    </source>
</evidence>